<gene>
    <name evidence="1" type="ORF">K340107D12_42890</name>
</gene>
<dbReference type="Proteomes" id="UP001600941">
    <property type="component" value="Unassembled WGS sequence"/>
</dbReference>
<sequence>MMTQFKGIHLSQNMIYRKNPWNTYLPAAEKTPAAVRIAAANAVLPGLPVLRDPRGQWDLMVLPA</sequence>
<protein>
    <submittedName>
        <fullName evidence="1">Uncharacterized protein</fullName>
    </submittedName>
</protein>
<reference evidence="1 2" key="1">
    <citation type="submission" date="2024-04" db="EMBL/GenBank/DDBJ databases">
        <title>Defined microbial consortia suppress multidrug-resistant proinflammatory Enterobacteriaceae via ecological control.</title>
        <authorList>
            <person name="Furuichi M."/>
            <person name="Kawaguchi T."/>
            <person name="Pust M."/>
            <person name="Yasuma K."/>
            <person name="Plichta D."/>
            <person name="Hasegawa N."/>
            <person name="Ohya T."/>
            <person name="Bhattarai S."/>
            <person name="Sasajima S."/>
            <person name="Aoto Y."/>
            <person name="Tuganbaev T."/>
            <person name="Yaginuma M."/>
            <person name="Ueda M."/>
            <person name="Okahashi N."/>
            <person name="Amafuji K."/>
            <person name="Kiridooshi Y."/>
            <person name="Sugita K."/>
            <person name="Strazar M."/>
            <person name="Skelly A."/>
            <person name="Suda W."/>
            <person name="Hattori M."/>
            <person name="Nakamoto N."/>
            <person name="Caballero S."/>
            <person name="Norman J."/>
            <person name="Olle B."/>
            <person name="Tanoue T."/>
            <person name="Arita M."/>
            <person name="Bucci V."/>
            <person name="Atarashi K."/>
            <person name="Xavier R."/>
            <person name="Honda K."/>
        </authorList>
    </citation>
    <scope>NUCLEOTIDE SEQUENCE [LARGE SCALE GENOMIC DNA]</scope>
    <source>
        <strain evidence="2">k34-0107-D12</strain>
    </source>
</reference>
<name>A0ABQ0BY68_9FIRM</name>
<organism evidence="1 2">
    <name type="scientific">Blautia parvula</name>
    <dbReference type="NCBI Taxonomy" id="2877527"/>
    <lineage>
        <taxon>Bacteria</taxon>
        <taxon>Bacillati</taxon>
        <taxon>Bacillota</taxon>
        <taxon>Clostridia</taxon>
        <taxon>Lachnospirales</taxon>
        <taxon>Lachnospiraceae</taxon>
        <taxon>Blautia</taxon>
    </lineage>
</organism>
<dbReference type="EMBL" id="BAABZQ010000001">
    <property type="protein sequence ID" value="GAA6501473.1"/>
    <property type="molecule type" value="Genomic_DNA"/>
</dbReference>
<proteinExistence type="predicted"/>
<comment type="caution">
    <text evidence="1">The sequence shown here is derived from an EMBL/GenBank/DDBJ whole genome shotgun (WGS) entry which is preliminary data.</text>
</comment>
<accession>A0ABQ0BY68</accession>
<evidence type="ECO:0000313" key="1">
    <source>
        <dbReference type="EMBL" id="GAA6501473.1"/>
    </source>
</evidence>
<keyword evidence="2" id="KW-1185">Reference proteome</keyword>
<evidence type="ECO:0000313" key="2">
    <source>
        <dbReference type="Proteomes" id="UP001600941"/>
    </source>
</evidence>